<keyword evidence="3" id="KW-1185">Reference proteome</keyword>
<dbReference type="InParanoid" id="J4G3F4"/>
<organism evidence="2 3">
    <name type="scientific">Fibroporia radiculosa</name>
    <dbReference type="NCBI Taxonomy" id="599839"/>
    <lineage>
        <taxon>Eukaryota</taxon>
        <taxon>Fungi</taxon>
        <taxon>Dikarya</taxon>
        <taxon>Basidiomycota</taxon>
        <taxon>Agaricomycotina</taxon>
        <taxon>Agaricomycetes</taxon>
        <taxon>Polyporales</taxon>
        <taxon>Fibroporiaceae</taxon>
        <taxon>Fibroporia</taxon>
    </lineage>
</organism>
<dbReference type="HOGENOM" id="CLU_036316_0_2_1"/>
<proteinExistence type="predicted"/>
<dbReference type="OrthoDB" id="2790890at2759"/>
<evidence type="ECO:0000256" key="1">
    <source>
        <dbReference type="SAM" id="MobiDB-lite"/>
    </source>
</evidence>
<protein>
    <submittedName>
        <fullName evidence="2">Uncharacterized protein</fullName>
    </submittedName>
</protein>
<dbReference type="Proteomes" id="UP000006352">
    <property type="component" value="Unassembled WGS sequence"/>
</dbReference>
<sequence length="321" mass="35256">MSSSPATAPHMRSDELVPGPEVRGDEMHDINDFAGTPGTGCIVQPLGSVSRVPSALNPDSNSSTGDYCDVYSQFLTRKAQIPGHFLTGTIEHSIQLPIEIWDKAIDYAVEDTHNGAWLRNLGCVDTLSFRCGVWRPYQLHPQVFIHVTVAFGSVKVLTLEDMMFPSALVFGQLVRALPQLSSLTCRWVGFKSSYDVVGRIWELHPLRLDTVQVWDYDDVVDFFVSRGARLRSLSWSGAQPDIFSKLVTATAESLVSLHIGQVHVSSKDPIPSGFYIDLTPAHVNLHTLSISSDVGDLDGAAHIVSRVSLPRLRGQDHVNAL</sequence>
<dbReference type="EMBL" id="HE797009">
    <property type="protein sequence ID" value="CCM00878.1"/>
    <property type="molecule type" value="Genomic_DNA"/>
</dbReference>
<gene>
    <name evidence="2" type="ORF">FIBRA_02924</name>
</gene>
<dbReference type="GeneID" id="24095789"/>
<name>J4G3F4_9APHY</name>
<dbReference type="RefSeq" id="XP_012180161.1">
    <property type="nucleotide sequence ID" value="XM_012324771.1"/>
</dbReference>
<accession>J4G3F4</accession>
<feature type="region of interest" description="Disordered" evidence="1">
    <location>
        <begin position="1"/>
        <end position="30"/>
    </location>
</feature>
<reference evidence="2 3" key="1">
    <citation type="journal article" date="2012" name="Appl. Environ. Microbiol.">
        <title>Short-read sequencing for genomic analysis of the brown rot fungus Fibroporia radiculosa.</title>
        <authorList>
            <person name="Tang J.D."/>
            <person name="Perkins A.D."/>
            <person name="Sonstegard T.S."/>
            <person name="Schroeder S.G."/>
            <person name="Burgess S.C."/>
            <person name="Diehl S.V."/>
        </authorList>
    </citation>
    <scope>NUCLEOTIDE SEQUENCE [LARGE SCALE GENOMIC DNA]</scope>
    <source>
        <strain evidence="2 3">TFFH 294</strain>
    </source>
</reference>
<dbReference type="AlphaFoldDB" id="J4G3F4"/>
<evidence type="ECO:0000313" key="2">
    <source>
        <dbReference type="EMBL" id="CCM00878.1"/>
    </source>
</evidence>
<evidence type="ECO:0000313" key="3">
    <source>
        <dbReference type="Proteomes" id="UP000006352"/>
    </source>
</evidence>